<dbReference type="GO" id="GO:0016846">
    <property type="term" value="F:carbon-sulfur lyase activity"/>
    <property type="evidence" value="ECO:0007669"/>
    <property type="project" value="InterPro"/>
</dbReference>
<dbReference type="SUPFAM" id="SSF51316">
    <property type="entry name" value="Mss4-like"/>
    <property type="match status" value="1"/>
</dbReference>
<protein>
    <submittedName>
        <fullName evidence="6">Glutathione-dependent formaldehyde-activating, GFA</fullName>
    </submittedName>
</protein>
<evidence type="ECO:0000256" key="2">
    <source>
        <dbReference type="ARBA" id="ARBA00022723"/>
    </source>
</evidence>
<comment type="similarity">
    <text evidence="1">Belongs to the Gfa family.</text>
</comment>
<reference evidence="7" key="1">
    <citation type="journal article" date="2014" name="Stand. Genomic Sci.">
        <title>Complete genome sequence of Anabaena variabilis ATCC 29413.</title>
        <authorList>
            <person name="Thiel T."/>
            <person name="Pratte B.S."/>
            <person name="Zhong J."/>
            <person name="Goodwin L."/>
            <person name="Copeland A."/>
            <person name="Lucas S."/>
            <person name="Han C."/>
            <person name="Pitluck S."/>
            <person name="Land M.L."/>
            <person name="Kyrpides N.C."/>
            <person name="Woyke T."/>
        </authorList>
    </citation>
    <scope>NUCLEOTIDE SEQUENCE [LARGE SCALE GENOMIC DNA]</scope>
    <source>
        <strain evidence="7">ATCC 29413 / PCC 7937</strain>
    </source>
</reference>
<sequence>MMIQAIGAKNMSNVVKGSCLCKAVNISTTNMSNIVGACHGGMCRKWGGGAMFAIECGSNVSFEGTENIGVYQSSEWAERGFCQKCGSHLFYRLKQNNQYFIPAGLFDNTEGLIFEHQVFIDEKPEYYSFANETRNLTGAELFAQFTPTSEN</sequence>
<evidence type="ECO:0000313" key="6">
    <source>
        <dbReference type="EMBL" id="ABA24772.1"/>
    </source>
</evidence>
<evidence type="ECO:0000256" key="3">
    <source>
        <dbReference type="ARBA" id="ARBA00022833"/>
    </source>
</evidence>
<gene>
    <name evidence="6" type="ordered locus">Ava_B0058</name>
</gene>
<evidence type="ECO:0000259" key="5">
    <source>
        <dbReference type="PROSITE" id="PS51891"/>
    </source>
</evidence>
<proteinExistence type="inferred from homology"/>
<evidence type="ECO:0000256" key="4">
    <source>
        <dbReference type="ARBA" id="ARBA00023239"/>
    </source>
</evidence>
<dbReference type="Gene3D" id="3.90.1590.10">
    <property type="entry name" value="glutathione-dependent formaldehyde- activating enzyme (gfa)"/>
    <property type="match status" value="1"/>
</dbReference>
<dbReference type="Pfam" id="PF04828">
    <property type="entry name" value="GFA"/>
    <property type="match status" value="1"/>
</dbReference>
<dbReference type="GO" id="GO:0046872">
    <property type="term" value="F:metal ion binding"/>
    <property type="evidence" value="ECO:0007669"/>
    <property type="project" value="UniProtKB-KW"/>
</dbReference>
<dbReference type="KEGG" id="ava:Ava_B0058"/>
<dbReference type="PROSITE" id="PS51891">
    <property type="entry name" value="CENP_V_GFA"/>
    <property type="match status" value="1"/>
</dbReference>
<feature type="domain" description="CENP-V/GFA" evidence="5">
    <location>
        <begin position="15"/>
        <end position="128"/>
    </location>
</feature>
<dbReference type="PANTHER" id="PTHR33337">
    <property type="entry name" value="GFA DOMAIN-CONTAINING PROTEIN"/>
    <property type="match status" value="1"/>
</dbReference>
<dbReference type="AlphaFoldDB" id="Q3M2L4"/>
<keyword evidence="6" id="KW-0614">Plasmid</keyword>
<keyword evidence="2" id="KW-0479">Metal-binding</keyword>
<geneLocation type="plasmid" evidence="7">
    <name>pAnaA</name>
</geneLocation>
<dbReference type="InterPro" id="IPR006913">
    <property type="entry name" value="CENP-V/GFA"/>
</dbReference>
<organism evidence="6 7">
    <name type="scientific">Trichormus variabilis (strain ATCC 29413 / PCC 7937)</name>
    <name type="common">Anabaena variabilis</name>
    <dbReference type="NCBI Taxonomy" id="240292"/>
    <lineage>
        <taxon>Bacteria</taxon>
        <taxon>Bacillati</taxon>
        <taxon>Cyanobacteriota</taxon>
        <taxon>Cyanophyceae</taxon>
        <taxon>Nostocales</taxon>
        <taxon>Nostocaceae</taxon>
        <taxon>Trichormus</taxon>
    </lineage>
</organism>
<evidence type="ECO:0000313" key="7">
    <source>
        <dbReference type="Proteomes" id="UP000002533"/>
    </source>
</evidence>
<dbReference type="HOGENOM" id="CLU_055491_4_1_3"/>
<keyword evidence="4" id="KW-0456">Lyase</keyword>
<dbReference type="InterPro" id="IPR011057">
    <property type="entry name" value="Mss4-like_sf"/>
</dbReference>
<evidence type="ECO:0000256" key="1">
    <source>
        <dbReference type="ARBA" id="ARBA00005495"/>
    </source>
</evidence>
<dbReference type="Proteomes" id="UP000002533">
    <property type="component" value="Plasmid pAnaA"/>
</dbReference>
<dbReference type="PANTHER" id="PTHR33337:SF40">
    <property type="entry name" value="CENP-V_GFA DOMAIN-CONTAINING PROTEIN-RELATED"/>
    <property type="match status" value="1"/>
</dbReference>
<name>Q3M2L4_TRIV2</name>
<accession>Q3M2L4</accession>
<dbReference type="EMBL" id="CP000119">
    <property type="protein sequence ID" value="ABA24772.1"/>
    <property type="molecule type" value="Genomic_DNA"/>
</dbReference>
<keyword evidence="3" id="KW-0862">Zinc</keyword>